<dbReference type="InterPro" id="IPR036374">
    <property type="entry name" value="OxRdtase_Mopterin-bd_sf"/>
</dbReference>
<dbReference type="STRING" id="1293891.TMES_13050"/>
<dbReference type="RefSeq" id="WP_085583222.1">
    <property type="nucleotide sequence ID" value="NZ_JFKA01000005.1"/>
</dbReference>
<dbReference type="Proteomes" id="UP000193391">
    <property type="component" value="Unassembled WGS sequence"/>
</dbReference>
<sequence>MTSAFTGSIRDKLIAAKQQWAQKGRLLTGAHDESHENRLPPGQREVKDWPVLDLGITPHVSQAEWQLSIKGEVENPVALSMNQLLELPAFYDCSDMHCVTSWSRYENHWQGVSARELARLVRPTDAARHVLFTAHDGYTTNVTIEQFLDDDVLLAHHWQDQPISDEHGGPVRVVIPKLYLWKSAKWVREITFSKTDKPGFWEVRGYHNNADPWTEQRYD</sequence>
<proteinExistence type="predicted"/>
<dbReference type="EMBL" id="JFKA01000005">
    <property type="protein sequence ID" value="OSQ37906.1"/>
    <property type="molecule type" value="Genomic_DNA"/>
</dbReference>
<dbReference type="Gene3D" id="3.90.420.10">
    <property type="entry name" value="Oxidoreductase, molybdopterin-binding domain"/>
    <property type="match status" value="1"/>
</dbReference>
<dbReference type="CDD" id="cd02109">
    <property type="entry name" value="arch_bact_SO_family_Moco"/>
    <property type="match status" value="1"/>
</dbReference>
<dbReference type="AlphaFoldDB" id="A0A1Y2KZ70"/>
<reference evidence="2 3" key="1">
    <citation type="submission" date="2014-03" db="EMBL/GenBank/DDBJ databases">
        <title>The draft genome sequence of Thalassospira mesophila JCM 18969.</title>
        <authorList>
            <person name="Lai Q."/>
            <person name="Shao Z."/>
        </authorList>
    </citation>
    <scope>NUCLEOTIDE SEQUENCE [LARGE SCALE GENOMIC DNA]</scope>
    <source>
        <strain evidence="2 3">JCM 18969</strain>
    </source>
</reference>
<dbReference type="PANTHER" id="PTHR43032">
    <property type="entry name" value="PROTEIN-METHIONINE-SULFOXIDE REDUCTASE"/>
    <property type="match status" value="1"/>
</dbReference>
<evidence type="ECO:0000259" key="1">
    <source>
        <dbReference type="Pfam" id="PF00174"/>
    </source>
</evidence>
<dbReference type="InterPro" id="IPR000572">
    <property type="entry name" value="OxRdtase_Mopterin-bd_dom"/>
</dbReference>
<name>A0A1Y2KZ70_9PROT</name>
<dbReference type="PANTHER" id="PTHR43032:SF4">
    <property type="entry name" value="OXIDOREDUCTASE MOLYBDOPTERIN-BINDING DOMAIN-CONTAINING PROTEIN"/>
    <property type="match status" value="1"/>
</dbReference>
<organism evidence="2 3">
    <name type="scientific">Thalassospira mesophila</name>
    <dbReference type="NCBI Taxonomy" id="1293891"/>
    <lineage>
        <taxon>Bacteria</taxon>
        <taxon>Pseudomonadati</taxon>
        <taxon>Pseudomonadota</taxon>
        <taxon>Alphaproteobacteria</taxon>
        <taxon>Rhodospirillales</taxon>
        <taxon>Thalassospiraceae</taxon>
        <taxon>Thalassospira</taxon>
    </lineage>
</organism>
<dbReference type="OrthoDB" id="9778777at2"/>
<protein>
    <submittedName>
        <fullName evidence="2">Molybdopterin-binding protein</fullName>
    </submittedName>
</protein>
<comment type="caution">
    <text evidence="2">The sequence shown here is derived from an EMBL/GenBank/DDBJ whole genome shotgun (WGS) entry which is preliminary data.</text>
</comment>
<evidence type="ECO:0000313" key="3">
    <source>
        <dbReference type="Proteomes" id="UP000193391"/>
    </source>
</evidence>
<evidence type="ECO:0000313" key="2">
    <source>
        <dbReference type="EMBL" id="OSQ37906.1"/>
    </source>
</evidence>
<dbReference type="SUPFAM" id="SSF56524">
    <property type="entry name" value="Oxidoreductase molybdopterin-binding domain"/>
    <property type="match status" value="1"/>
</dbReference>
<accession>A0A1Y2KZ70</accession>
<keyword evidence="3" id="KW-1185">Reference proteome</keyword>
<feature type="domain" description="Oxidoreductase molybdopterin-binding" evidence="1">
    <location>
        <begin position="57"/>
        <end position="201"/>
    </location>
</feature>
<dbReference type="Pfam" id="PF00174">
    <property type="entry name" value="Oxidored_molyb"/>
    <property type="match status" value="1"/>
</dbReference>
<gene>
    <name evidence="2" type="ORF">TMES_13050</name>
</gene>